<evidence type="ECO:0000313" key="2">
    <source>
        <dbReference type="WBParaSite" id="jg17750"/>
    </source>
</evidence>
<sequence length="80" mass="8880">MSDLKNLVNQNNEKLPSVSFFGTKNQSLDSLCTNHSEKQCVPRFVPFDSHILIAPAYKLLACLLPKNMSTILNSMLGNAK</sequence>
<dbReference type="Proteomes" id="UP000887574">
    <property type="component" value="Unplaced"/>
</dbReference>
<name>A0A915DBR3_9BILA</name>
<evidence type="ECO:0000313" key="1">
    <source>
        <dbReference type="Proteomes" id="UP000887574"/>
    </source>
</evidence>
<reference evidence="2" key="1">
    <citation type="submission" date="2022-11" db="UniProtKB">
        <authorList>
            <consortium name="WormBaseParasite"/>
        </authorList>
    </citation>
    <scope>IDENTIFICATION</scope>
</reference>
<organism evidence="1 2">
    <name type="scientific">Ditylenchus dipsaci</name>
    <dbReference type="NCBI Taxonomy" id="166011"/>
    <lineage>
        <taxon>Eukaryota</taxon>
        <taxon>Metazoa</taxon>
        <taxon>Ecdysozoa</taxon>
        <taxon>Nematoda</taxon>
        <taxon>Chromadorea</taxon>
        <taxon>Rhabditida</taxon>
        <taxon>Tylenchina</taxon>
        <taxon>Tylenchomorpha</taxon>
        <taxon>Sphaerularioidea</taxon>
        <taxon>Anguinidae</taxon>
        <taxon>Anguininae</taxon>
        <taxon>Ditylenchus</taxon>
    </lineage>
</organism>
<keyword evidence="1" id="KW-1185">Reference proteome</keyword>
<protein>
    <submittedName>
        <fullName evidence="2">Uncharacterized protein</fullName>
    </submittedName>
</protein>
<dbReference type="WBParaSite" id="jg17750">
    <property type="protein sequence ID" value="jg17750"/>
    <property type="gene ID" value="jg17750"/>
</dbReference>
<accession>A0A915DBR3</accession>
<dbReference type="AlphaFoldDB" id="A0A915DBR3"/>
<proteinExistence type="predicted"/>